<gene>
    <name evidence="1" type="ORF">F3W81_05920</name>
</gene>
<dbReference type="Pfam" id="PF05717">
    <property type="entry name" value="TnpB_IS66"/>
    <property type="match status" value="1"/>
</dbReference>
<sequence length="26" mass="3123">MGQYIDRVKILFWDGSGFVMAYKRLQ</sequence>
<organism evidence="1 2">
    <name type="scientific">Pseudooceanicola spongiae</name>
    <dbReference type="NCBI Taxonomy" id="2613965"/>
    <lineage>
        <taxon>Bacteria</taxon>
        <taxon>Pseudomonadati</taxon>
        <taxon>Pseudomonadota</taxon>
        <taxon>Alphaproteobacteria</taxon>
        <taxon>Rhodobacterales</taxon>
        <taxon>Paracoccaceae</taxon>
        <taxon>Pseudooceanicola</taxon>
    </lineage>
</organism>
<keyword evidence="2" id="KW-1185">Reference proteome</keyword>
<dbReference type="Proteomes" id="UP000594118">
    <property type="component" value="Chromosome"/>
</dbReference>
<evidence type="ECO:0000313" key="2">
    <source>
        <dbReference type="Proteomes" id="UP000594118"/>
    </source>
</evidence>
<proteinExistence type="predicted"/>
<dbReference type="EMBL" id="CP045201">
    <property type="protein sequence ID" value="QOL83117.1"/>
    <property type="molecule type" value="Genomic_DNA"/>
</dbReference>
<dbReference type="AlphaFoldDB" id="A0A7L9WTR0"/>
<accession>A0A7L9WTR0</accession>
<dbReference type="KEGG" id="pshq:F3W81_05920"/>
<dbReference type="RefSeq" id="WP_193083666.1">
    <property type="nucleotide sequence ID" value="NZ_CP045201.1"/>
</dbReference>
<protein>
    <recommendedName>
        <fullName evidence="3">Transposase</fullName>
    </recommendedName>
</protein>
<evidence type="ECO:0000313" key="1">
    <source>
        <dbReference type="EMBL" id="QOL83117.1"/>
    </source>
</evidence>
<evidence type="ECO:0008006" key="3">
    <source>
        <dbReference type="Google" id="ProtNLM"/>
    </source>
</evidence>
<dbReference type="InterPro" id="IPR008878">
    <property type="entry name" value="Transposase_IS66_Orf2"/>
</dbReference>
<name>A0A7L9WTR0_9RHOB</name>
<reference evidence="1 2" key="1">
    <citation type="submission" date="2019-10" db="EMBL/GenBank/DDBJ databases">
        <title>Pseudopuniceibacterium sp. HQ09 islated from Antarctica.</title>
        <authorList>
            <person name="Liao L."/>
            <person name="Su S."/>
            <person name="Chen B."/>
            <person name="Yu Y."/>
        </authorList>
    </citation>
    <scope>NUCLEOTIDE SEQUENCE [LARGE SCALE GENOMIC DNA]</scope>
    <source>
        <strain evidence="1 2">HQ09</strain>
    </source>
</reference>